<gene>
    <name evidence="2" type="ORF">AG1IA_03820</name>
</gene>
<feature type="transmembrane region" description="Helical" evidence="1">
    <location>
        <begin position="15"/>
        <end position="32"/>
    </location>
</feature>
<evidence type="ECO:0000256" key="1">
    <source>
        <dbReference type="SAM" id="Phobius"/>
    </source>
</evidence>
<protein>
    <submittedName>
        <fullName evidence="2">Uncharacterized protein</fullName>
    </submittedName>
</protein>
<dbReference type="AlphaFoldDB" id="L8X0K0"/>
<accession>L8X0K0</accession>
<keyword evidence="1" id="KW-0812">Transmembrane</keyword>
<name>L8X0K0_THACA</name>
<organism evidence="2 3">
    <name type="scientific">Thanatephorus cucumeris (strain AG1-IA)</name>
    <name type="common">Rice sheath blight fungus</name>
    <name type="synonym">Rhizoctonia solani</name>
    <dbReference type="NCBI Taxonomy" id="983506"/>
    <lineage>
        <taxon>Eukaryota</taxon>
        <taxon>Fungi</taxon>
        <taxon>Dikarya</taxon>
        <taxon>Basidiomycota</taxon>
        <taxon>Agaricomycotina</taxon>
        <taxon>Agaricomycetes</taxon>
        <taxon>Cantharellales</taxon>
        <taxon>Ceratobasidiaceae</taxon>
        <taxon>Rhizoctonia</taxon>
        <taxon>Rhizoctonia solani AG-1</taxon>
    </lineage>
</organism>
<comment type="caution">
    <text evidence="2">The sequence shown here is derived from an EMBL/GenBank/DDBJ whole genome shotgun (WGS) entry which is preliminary data.</text>
</comment>
<keyword evidence="1" id="KW-1133">Transmembrane helix</keyword>
<keyword evidence="3" id="KW-1185">Reference proteome</keyword>
<evidence type="ECO:0000313" key="2">
    <source>
        <dbReference type="EMBL" id="ELU42149.1"/>
    </source>
</evidence>
<dbReference type="HOGENOM" id="CLU_2924330_0_0_1"/>
<reference evidence="2 3" key="1">
    <citation type="journal article" date="2013" name="Nat. Commun.">
        <title>The evolution and pathogenic mechanisms of the rice sheath blight pathogen.</title>
        <authorList>
            <person name="Zheng A."/>
            <person name="Lin R."/>
            <person name="Xu L."/>
            <person name="Qin P."/>
            <person name="Tang C."/>
            <person name="Ai P."/>
            <person name="Zhang D."/>
            <person name="Liu Y."/>
            <person name="Sun Z."/>
            <person name="Feng H."/>
            <person name="Wang Y."/>
            <person name="Chen Y."/>
            <person name="Liang X."/>
            <person name="Fu R."/>
            <person name="Li Q."/>
            <person name="Zhang J."/>
            <person name="Yu X."/>
            <person name="Xie Z."/>
            <person name="Ding L."/>
            <person name="Guan P."/>
            <person name="Tang J."/>
            <person name="Liang Y."/>
            <person name="Wang S."/>
            <person name="Deng Q."/>
            <person name="Li S."/>
            <person name="Zhu J."/>
            <person name="Wang L."/>
            <person name="Liu H."/>
            <person name="Li P."/>
        </authorList>
    </citation>
    <scope>NUCLEOTIDE SEQUENCE [LARGE SCALE GENOMIC DNA]</scope>
    <source>
        <strain evidence="3">AG-1 IA</strain>
    </source>
</reference>
<sequence length="61" mass="6452">MSMGTRVLGSGGSCWAYLFMGIVGFDTALTFAQAQSRGNEFAEIGACNLNDLANSHRHPTA</sequence>
<evidence type="ECO:0000313" key="3">
    <source>
        <dbReference type="Proteomes" id="UP000011668"/>
    </source>
</evidence>
<keyword evidence="1" id="KW-0472">Membrane</keyword>
<dbReference type="Proteomes" id="UP000011668">
    <property type="component" value="Unassembled WGS sequence"/>
</dbReference>
<proteinExistence type="predicted"/>
<dbReference type="EMBL" id="AFRT01000915">
    <property type="protein sequence ID" value="ELU42149.1"/>
    <property type="molecule type" value="Genomic_DNA"/>
</dbReference>